<keyword evidence="1" id="KW-0472">Membrane</keyword>
<evidence type="ECO:0008006" key="3">
    <source>
        <dbReference type="Google" id="ProtNLM"/>
    </source>
</evidence>
<keyword evidence="1" id="KW-1133">Transmembrane helix</keyword>
<evidence type="ECO:0000256" key="1">
    <source>
        <dbReference type="SAM" id="Phobius"/>
    </source>
</evidence>
<evidence type="ECO:0000313" key="2">
    <source>
        <dbReference type="EMBL" id="CCB83896.1"/>
    </source>
</evidence>
<dbReference type="AlphaFoldDB" id="F6IYY2"/>
<organism evidence="2">
    <name type="scientific">Lactiplantibacillus pentosus MP-10</name>
    <dbReference type="NCBI Taxonomy" id="1028490"/>
    <lineage>
        <taxon>Bacteria</taxon>
        <taxon>Bacillati</taxon>
        <taxon>Bacillota</taxon>
        <taxon>Bacilli</taxon>
        <taxon>Lactobacillales</taxon>
        <taxon>Lactobacillaceae</taxon>
        <taxon>Lactiplantibacillus</taxon>
    </lineage>
</organism>
<name>F6IYY2_LACPE</name>
<accession>F6IYY2</accession>
<keyword evidence="1" id="KW-0812">Transmembrane</keyword>
<feature type="transmembrane region" description="Helical" evidence="1">
    <location>
        <begin position="155"/>
        <end position="179"/>
    </location>
</feature>
<reference evidence="2" key="1">
    <citation type="journal article" date="2011" name="J. Bacteriol.">
        <title>Annotated genome sequence of Lactobacillus pentosus MP-10, which has probiotic potential, from naturally fermented Alorena green table olives.</title>
        <authorList>
            <person name="Abriouel H."/>
            <person name="Benomar N."/>
            <person name="Perez Pulido R."/>
            <person name="Canamero M.M."/>
            <person name="Galvez A."/>
        </authorList>
    </citation>
    <scope>NUCLEOTIDE SEQUENCE</scope>
    <source>
        <strain evidence="2">MP-10</strain>
    </source>
</reference>
<sequence>MGSHIIEKWRIPTMQKHRFYLKGSAAEVAWLNRQADAGYQLAAIHGCTYQFEATPTAKHVVAEYLPKTTLDLMTPVFKPFATHVFHDDLAVVYSPVTPDQRVVNDDAQYRLAAYRHARDVALNWLNGWVLAIWLLMSAAIVLSSQLQATPLLTRILLTSLGLGAALIVLGIVIGARAALRCHREVCRLIQVTGDDQDTWKPTFHVLFKHQAALPDTEQWADLGQWQLTMQNQQGDYYFDLRTTLSELEIRRTIAKLVADKDFTVMSWLGLYSI</sequence>
<feature type="transmembrane region" description="Helical" evidence="1">
    <location>
        <begin position="120"/>
        <end position="143"/>
    </location>
</feature>
<dbReference type="EMBL" id="FR871828">
    <property type="protein sequence ID" value="CCB83896.1"/>
    <property type="molecule type" value="Genomic_DNA"/>
</dbReference>
<protein>
    <recommendedName>
        <fullName evidence="3">DUF2812 domain-containing protein</fullName>
    </recommendedName>
</protein>
<proteinExistence type="predicted"/>
<gene>
    <name evidence="2" type="ORF">LPE_02957</name>
</gene>